<name>B4J5F2_DROGR</name>
<evidence type="ECO:0000313" key="3">
    <source>
        <dbReference type="Proteomes" id="UP000001070"/>
    </source>
</evidence>
<proteinExistence type="predicted"/>
<feature type="region of interest" description="Disordered" evidence="1">
    <location>
        <begin position="16"/>
        <end position="41"/>
    </location>
</feature>
<dbReference type="InParanoid" id="B4J5F2"/>
<organism evidence="3">
    <name type="scientific">Drosophila grimshawi</name>
    <name type="common">Hawaiian fruit fly</name>
    <name type="synonym">Idiomyia grimshawi</name>
    <dbReference type="NCBI Taxonomy" id="7222"/>
    <lineage>
        <taxon>Eukaryota</taxon>
        <taxon>Metazoa</taxon>
        <taxon>Ecdysozoa</taxon>
        <taxon>Arthropoda</taxon>
        <taxon>Hexapoda</taxon>
        <taxon>Insecta</taxon>
        <taxon>Pterygota</taxon>
        <taxon>Neoptera</taxon>
        <taxon>Endopterygota</taxon>
        <taxon>Diptera</taxon>
        <taxon>Brachycera</taxon>
        <taxon>Muscomorpha</taxon>
        <taxon>Ephydroidea</taxon>
        <taxon>Drosophilidae</taxon>
        <taxon>Drosophila</taxon>
        <taxon>Hawaiian Drosophila</taxon>
    </lineage>
</organism>
<evidence type="ECO:0000256" key="1">
    <source>
        <dbReference type="SAM" id="MobiDB-lite"/>
    </source>
</evidence>
<accession>B4J5F2</accession>
<reference evidence="2 3" key="1">
    <citation type="journal article" date="2007" name="Nature">
        <title>Evolution of genes and genomes on the Drosophila phylogeny.</title>
        <authorList>
            <consortium name="Drosophila 12 Genomes Consortium"/>
            <person name="Clark A.G."/>
            <person name="Eisen M.B."/>
            <person name="Smith D.R."/>
            <person name="Bergman C.M."/>
            <person name="Oliver B."/>
            <person name="Markow T.A."/>
            <person name="Kaufman T.C."/>
            <person name="Kellis M."/>
            <person name="Gelbart W."/>
            <person name="Iyer V.N."/>
            <person name="Pollard D.A."/>
            <person name="Sackton T.B."/>
            <person name="Larracuente A.M."/>
            <person name="Singh N.D."/>
            <person name="Abad J.P."/>
            <person name="Abt D.N."/>
            <person name="Adryan B."/>
            <person name="Aguade M."/>
            <person name="Akashi H."/>
            <person name="Anderson W.W."/>
            <person name="Aquadro C.F."/>
            <person name="Ardell D.H."/>
            <person name="Arguello R."/>
            <person name="Artieri C.G."/>
            <person name="Barbash D.A."/>
            <person name="Barker D."/>
            <person name="Barsanti P."/>
            <person name="Batterham P."/>
            <person name="Batzoglou S."/>
            <person name="Begun D."/>
            <person name="Bhutkar A."/>
            <person name="Blanco E."/>
            <person name="Bosak S.A."/>
            <person name="Bradley R.K."/>
            <person name="Brand A.D."/>
            <person name="Brent M.R."/>
            <person name="Brooks A.N."/>
            <person name="Brown R.H."/>
            <person name="Butlin R.K."/>
            <person name="Caggese C."/>
            <person name="Calvi B.R."/>
            <person name="Bernardo de Carvalho A."/>
            <person name="Caspi A."/>
            <person name="Castrezana S."/>
            <person name="Celniker S.E."/>
            <person name="Chang J.L."/>
            <person name="Chapple C."/>
            <person name="Chatterji S."/>
            <person name="Chinwalla A."/>
            <person name="Civetta A."/>
            <person name="Clifton S.W."/>
            <person name="Comeron J.M."/>
            <person name="Costello J.C."/>
            <person name="Coyne J.A."/>
            <person name="Daub J."/>
            <person name="David R.G."/>
            <person name="Delcher A.L."/>
            <person name="Delehaunty K."/>
            <person name="Do C.B."/>
            <person name="Ebling H."/>
            <person name="Edwards K."/>
            <person name="Eickbush T."/>
            <person name="Evans J.D."/>
            <person name="Filipski A."/>
            <person name="Findeiss S."/>
            <person name="Freyhult E."/>
            <person name="Fulton L."/>
            <person name="Fulton R."/>
            <person name="Garcia A.C."/>
            <person name="Gardiner A."/>
            <person name="Garfield D.A."/>
            <person name="Garvin B.E."/>
            <person name="Gibson G."/>
            <person name="Gilbert D."/>
            <person name="Gnerre S."/>
            <person name="Godfrey J."/>
            <person name="Good R."/>
            <person name="Gotea V."/>
            <person name="Gravely B."/>
            <person name="Greenberg A.J."/>
            <person name="Griffiths-Jones S."/>
            <person name="Gross S."/>
            <person name="Guigo R."/>
            <person name="Gustafson E.A."/>
            <person name="Haerty W."/>
            <person name="Hahn M.W."/>
            <person name="Halligan D.L."/>
            <person name="Halpern A.L."/>
            <person name="Halter G.M."/>
            <person name="Han M.V."/>
            <person name="Heger A."/>
            <person name="Hillier L."/>
            <person name="Hinrichs A.S."/>
            <person name="Holmes I."/>
            <person name="Hoskins R.A."/>
            <person name="Hubisz M.J."/>
            <person name="Hultmark D."/>
            <person name="Huntley M.A."/>
            <person name="Jaffe D.B."/>
            <person name="Jagadeeshan S."/>
            <person name="Jeck W.R."/>
            <person name="Johnson J."/>
            <person name="Jones C.D."/>
            <person name="Jordan W.C."/>
            <person name="Karpen G.H."/>
            <person name="Kataoka E."/>
            <person name="Keightley P.D."/>
            <person name="Kheradpour P."/>
            <person name="Kirkness E.F."/>
            <person name="Koerich L.B."/>
            <person name="Kristiansen K."/>
            <person name="Kudrna D."/>
            <person name="Kulathinal R.J."/>
            <person name="Kumar S."/>
            <person name="Kwok R."/>
            <person name="Lander E."/>
            <person name="Langley C.H."/>
            <person name="Lapoint R."/>
            <person name="Lazzaro B.P."/>
            <person name="Lee S.J."/>
            <person name="Levesque L."/>
            <person name="Li R."/>
            <person name="Lin C.F."/>
            <person name="Lin M.F."/>
            <person name="Lindblad-Toh K."/>
            <person name="Llopart A."/>
            <person name="Long M."/>
            <person name="Low L."/>
            <person name="Lozovsky E."/>
            <person name="Lu J."/>
            <person name="Luo M."/>
            <person name="Machado C.A."/>
            <person name="Makalowski W."/>
            <person name="Marzo M."/>
            <person name="Matsuda M."/>
            <person name="Matzkin L."/>
            <person name="McAllister B."/>
            <person name="McBride C.S."/>
            <person name="McKernan B."/>
            <person name="McKernan K."/>
            <person name="Mendez-Lago M."/>
            <person name="Minx P."/>
            <person name="Mollenhauer M.U."/>
            <person name="Montooth K."/>
            <person name="Mount S.M."/>
            <person name="Mu X."/>
            <person name="Myers E."/>
            <person name="Negre B."/>
            <person name="Newfeld S."/>
            <person name="Nielsen R."/>
            <person name="Noor M.A."/>
            <person name="O'Grady P."/>
            <person name="Pachter L."/>
            <person name="Papaceit M."/>
            <person name="Parisi M.J."/>
            <person name="Parisi M."/>
            <person name="Parts L."/>
            <person name="Pedersen J.S."/>
            <person name="Pesole G."/>
            <person name="Phillippy A.M."/>
            <person name="Ponting C.P."/>
            <person name="Pop M."/>
            <person name="Porcelli D."/>
            <person name="Powell J.R."/>
            <person name="Prohaska S."/>
            <person name="Pruitt K."/>
            <person name="Puig M."/>
            <person name="Quesneville H."/>
            <person name="Ram K.R."/>
            <person name="Rand D."/>
            <person name="Rasmussen M.D."/>
            <person name="Reed L.K."/>
            <person name="Reenan R."/>
            <person name="Reily A."/>
            <person name="Remington K.A."/>
            <person name="Rieger T.T."/>
            <person name="Ritchie M.G."/>
            <person name="Robin C."/>
            <person name="Rogers Y.H."/>
            <person name="Rohde C."/>
            <person name="Rozas J."/>
            <person name="Rubenfield M.J."/>
            <person name="Ruiz A."/>
            <person name="Russo S."/>
            <person name="Salzberg S.L."/>
            <person name="Sanchez-Gracia A."/>
            <person name="Saranga D.J."/>
            <person name="Sato H."/>
            <person name="Schaeffer S.W."/>
            <person name="Schatz M.C."/>
            <person name="Schlenke T."/>
            <person name="Schwartz R."/>
            <person name="Segarra C."/>
            <person name="Singh R.S."/>
            <person name="Sirot L."/>
            <person name="Sirota M."/>
            <person name="Sisneros N.B."/>
            <person name="Smith C.D."/>
            <person name="Smith T.F."/>
            <person name="Spieth J."/>
            <person name="Stage D.E."/>
            <person name="Stark A."/>
            <person name="Stephan W."/>
            <person name="Strausberg R.L."/>
            <person name="Strempel S."/>
            <person name="Sturgill D."/>
            <person name="Sutton G."/>
            <person name="Sutton G.G."/>
            <person name="Tao W."/>
            <person name="Teichmann S."/>
            <person name="Tobari Y.N."/>
            <person name="Tomimura Y."/>
            <person name="Tsolas J.M."/>
            <person name="Valente V.L."/>
            <person name="Venter E."/>
            <person name="Venter J.C."/>
            <person name="Vicario S."/>
            <person name="Vieira F.G."/>
            <person name="Vilella A.J."/>
            <person name="Villasante A."/>
            <person name="Walenz B."/>
            <person name="Wang J."/>
            <person name="Wasserman M."/>
            <person name="Watts T."/>
            <person name="Wilson D."/>
            <person name="Wilson R.K."/>
            <person name="Wing R.A."/>
            <person name="Wolfner M.F."/>
            <person name="Wong A."/>
            <person name="Wong G.K."/>
            <person name="Wu C.I."/>
            <person name="Wu G."/>
            <person name="Yamamoto D."/>
            <person name="Yang H.P."/>
            <person name="Yang S.P."/>
            <person name="Yorke J.A."/>
            <person name="Yoshida K."/>
            <person name="Zdobnov E."/>
            <person name="Zhang P."/>
            <person name="Zhang Y."/>
            <person name="Zimin A.V."/>
            <person name="Baldwin J."/>
            <person name="Abdouelleil A."/>
            <person name="Abdulkadir J."/>
            <person name="Abebe A."/>
            <person name="Abera B."/>
            <person name="Abreu J."/>
            <person name="Acer S.C."/>
            <person name="Aftuck L."/>
            <person name="Alexander A."/>
            <person name="An P."/>
            <person name="Anderson E."/>
            <person name="Anderson S."/>
            <person name="Arachi H."/>
            <person name="Azer M."/>
            <person name="Bachantsang P."/>
            <person name="Barry A."/>
            <person name="Bayul T."/>
            <person name="Berlin A."/>
            <person name="Bessette D."/>
            <person name="Bloom T."/>
            <person name="Blye J."/>
            <person name="Boguslavskiy L."/>
            <person name="Bonnet C."/>
            <person name="Boukhgalter B."/>
            <person name="Bourzgui I."/>
            <person name="Brown A."/>
            <person name="Cahill P."/>
            <person name="Channer S."/>
            <person name="Cheshatsang Y."/>
            <person name="Chuda L."/>
            <person name="Citroen M."/>
            <person name="Collymore A."/>
            <person name="Cooke P."/>
            <person name="Costello M."/>
            <person name="D'Aco K."/>
            <person name="Daza R."/>
            <person name="De Haan G."/>
            <person name="DeGray S."/>
            <person name="DeMaso C."/>
            <person name="Dhargay N."/>
            <person name="Dooley K."/>
            <person name="Dooley E."/>
            <person name="Doricent M."/>
            <person name="Dorje P."/>
            <person name="Dorjee K."/>
            <person name="Dupes A."/>
            <person name="Elong R."/>
            <person name="Falk J."/>
            <person name="Farina A."/>
            <person name="Faro S."/>
            <person name="Ferguson D."/>
            <person name="Fisher S."/>
            <person name="Foley C.D."/>
            <person name="Franke A."/>
            <person name="Friedrich D."/>
            <person name="Gadbois L."/>
            <person name="Gearin G."/>
            <person name="Gearin C.R."/>
            <person name="Giannoukos G."/>
            <person name="Goode T."/>
            <person name="Graham J."/>
            <person name="Grandbois E."/>
            <person name="Grewal S."/>
            <person name="Gyaltsen K."/>
            <person name="Hafez N."/>
            <person name="Hagos B."/>
            <person name="Hall J."/>
            <person name="Henson C."/>
            <person name="Hollinger A."/>
            <person name="Honan T."/>
            <person name="Huard M.D."/>
            <person name="Hughes L."/>
            <person name="Hurhula B."/>
            <person name="Husby M.E."/>
            <person name="Kamat A."/>
            <person name="Kanga B."/>
            <person name="Kashin S."/>
            <person name="Khazanovich D."/>
            <person name="Kisner P."/>
            <person name="Lance K."/>
            <person name="Lara M."/>
            <person name="Lee W."/>
            <person name="Lennon N."/>
            <person name="Letendre F."/>
            <person name="LeVine R."/>
            <person name="Lipovsky A."/>
            <person name="Liu X."/>
            <person name="Liu J."/>
            <person name="Liu S."/>
            <person name="Lokyitsang T."/>
            <person name="Lokyitsang Y."/>
            <person name="Lubonja R."/>
            <person name="Lui A."/>
            <person name="MacDonald P."/>
            <person name="Magnisalis V."/>
            <person name="Maru K."/>
            <person name="Matthews C."/>
            <person name="McCusker W."/>
            <person name="McDonough S."/>
            <person name="Mehta T."/>
            <person name="Meldrim J."/>
            <person name="Meneus L."/>
            <person name="Mihai O."/>
            <person name="Mihalev A."/>
            <person name="Mihova T."/>
            <person name="Mittelman R."/>
            <person name="Mlenga V."/>
            <person name="Montmayeur A."/>
            <person name="Mulrain L."/>
            <person name="Navidi A."/>
            <person name="Naylor J."/>
            <person name="Negash T."/>
            <person name="Nguyen T."/>
            <person name="Nguyen N."/>
            <person name="Nicol R."/>
            <person name="Norbu C."/>
            <person name="Norbu N."/>
            <person name="Novod N."/>
            <person name="O'Neill B."/>
            <person name="Osman S."/>
            <person name="Markiewicz E."/>
            <person name="Oyono O.L."/>
            <person name="Patti C."/>
            <person name="Phunkhang P."/>
            <person name="Pierre F."/>
            <person name="Priest M."/>
            <person name="Raghuraman S."/>
            <person name="Rege F."/>
            <person name="Reyes R."/>
            <person name="Rise C."/>
            <person name="Rogov P."/>
            <person name="Ross K."/>
            <person name="Ryan E."/>
            <person name="Settipalli S."/>
            <person name="Shea T."/>
            <person name="Sherpa N."/>
            <person name="Shi L."/>
            <person name="Shih D."/>
            <person name="Sparrow T."/>
            <person name="Spaulding J."/>
            <person name="Stalker J."/>
            <person name="Stange-Thomann N."/>
            <person name="Stavropoulos S."/>
            <person name="Stone C."/>
            <person name="Strader C."/>
            <person name="Tesfaye S."/>
            <person name="Thomson T."/>
            <person name="Thoulutsang Y."/>
            <person name="Thoulutsang D."/>
            <person name="Topham K."/>
            <person name="Topping I."/>
            <person name="Tsamla T."/>
            <person name="Vassiliev H."/>
            <person name="Vo A."/>
            <person name="Wangchuk T."/>
            <person name="Wangdi T."/>
            <person name="Weiand M."/>
            <person name="Wilkinson J."/>
            <person name="Wilson A."/>
            <person name="Yadav S."/>
            <person name="Young G."/>
            <person name="Yu Q."/>
            <person name="Zembek L."/>
            <person name="Zhong D."/>
            <person name="Zimmer A."/>
            <person name="Zwirko Z."/>
            <person name="Jaffe D.B."/>
            <person name="Alvarez P."/>
            <person name="Brockman W."/>
            <person name="Butler J."/>
            <person name="Chin C."/>
            <person name="Gnerre S."/>
            <person name="Grabherr M."/>
            <person name="Kleber M."/>
            <person name="Mauceli E."/>
            <person name="MacCallum I."/>
        </authorList>
    </citation>
    <scope>NUCLEOTIDE SEQUENCE [LARGE SCALE GENOMIC DNA]</scope>
    <source>
        <strain evidence="3">Tucson 15287-2541.00</strain>
    </source>
</reference>
<sequence length="87" mass="9518">MQSVKLQAETEQTICLEQSAETMPMPMPGQQPRRLGRLPYSPATGSNGPYLVATLKDSISIGINMHININIGRQRMSATASRQTADM</sequence>
<gene>
    <name evidence="2" type="primary">Dgri\GH21634</name>
    <name evidence="2" type="ORF">Dgri_GH21634</name>
</gene>
<protein>
    <submittedName>
        <fullName evidence="2">GH21634</fullName>
    </submittedName>
</protein>
<evidence type="ECO:0000313" key="2">
    <source>
        <dbReference type="EMBL" id="EDW01794.1"/>
    </source>
</evidence>
<dbReference type="EMBL" id="CH916367">
    <property type="protein sequence ID" value="EDW01794.1"/>
    <property type="molecule type" value="Genomic_DNA"/>
</dbReference>
<dbReference type="HOGENOM" id="CLU_2485656_0_0_1"/>
<dbReference type="Proteomes" id="UP000001070">
    <property type="component" value="Unassembled WGS sequence"/>
</dbReference>
<dbReference type="AlphaFoldDB" id="B4J5F2"/>
<keyword evidence="3" id="KW-1185">Reference proteome</keyword>